<proteinExistence type="predicted"/>
<evidence type="ECO:0000313" key="3">
    <source>
        <dbReference type="Proteomes" id="UP000054324"/>
    </source>
</evidence>
<protein>
    <submittedName>
        <fullName evidence="2">Uncharacterized protein</fullName>
    </submittedName>
</protein>
<dbReference type="Proteomes" id="UP000054324">
    <property type="component" value="Unassembled WGS sequence"/>
</dbReference>
<dbReference type="AlphaFoldDB" id="A0A074ZBX5"/>
<dbReference type="KEGG" id="ovi:T265_07593"/>
<gene>
    <name evidence="2" type="ORF">T265_07593</name>
</gene>
<evidence type="ECO:0000256" key="1">
    <source>
        <dbReference type="SAM" id="MobiDB-lite"/>
    </source>
</evidence>
<organism evidence="2 3">
    <name type="scientific">Opisthorchis viverrini</name>
    <name type="common">Southeast Asian liver fluke</name>
    <dbReference type="NCBI Taxonomy" id="6198"/>
    <lineage>
        <taxon>Eukaryota</taxon>
        <taxon>Metazoa</taxon>
        <taxon>Spiralia</taxon>
        <taxon>Lophotrochozoa</taxon>
        <taxon>Platyhelminthes</taxon>
        <taxon>Trematoda</taxon>
        <taxon>Digenea</taxon>
        <taxon>Opisthorchiida</taxon>
        <taxon>Opisthorchiata</taxon>
        <taxon>Opisthorchiidae</taxon>
        <taxon>Opisthorchis</taxon>
    </lineage>
</organism>
<dbReference type="EMBL" id="KL596796">
    <property type="protein sequence ID" value="KER24806.1"/>
    <property type="molecule type" value="Genomic_DNA"/>
</dbReference>
<dbReference type="GeneID" id="20321772"/>
<reference evidence="2 3" key="1">
    <citation type="submission" date="2013-11" db="EMBL/GenBank/DDBJ databases">
        <title>Opisthorchis viverrini - life in the bile duct.</title>
        <authorList>
            <person name="Young N.D."/>
            <person name="Nagarajan N."/>
            <person name="Lin S.J."/>
            <person name="Korhonen P.K."/>
            <person name="Jex A.R."/>
            <person name="Hall R.S."/>
            <person name="Safavi-Hemami H."/>
            <person name="Kaewkong W."/>
            <person name="Bertrand D."/>
            <person name="Gao S."/>
            <person name="Seet Q."/>
            <person name="Wongkham S."/>
            <person name="Teh B.T."/>
            <person name="Wongkham C."/>
            <person name="Intapan P.M."/>
            <person name="Maleewong W."/>
            <person name="Yang X."/>
            <person name="Hu M."/>
            <person name="Wang Z."/>
            <person name="Hofmann A."/>
            <person name="Sternberg P.W."/>
            <person name="Tan P."/>
            <person name="Wang J."/>
            <person name="Gasser R.B."/>
        </authorList>
    </citation>
    <scope>NUCLEOTIDE SEQUENCE [LARGE SCALE GENOMIC DNA]</scope>
</reference>
<accession>A0A074ZBX5</accession>
<evidence type="ECO:0000313" key="2">
    <source>
        <dbReference type="EMBL" id="KER24806.1"/>
    </source>
</evidence>
<sequence>MFGSNNLAATTPSSFLSSQSVYGHIDSLVPNTAGHSIDLPQSLLLPVNQHKHATTHNDTNPRLANRNKAHNSRHSPNAIMPVSFGNHVSR</sequence>
<dbReference type="CTD" id="20321772"/>
<dbReference type="OrthoDB" id="10435982at2759"/>
<keyword evidence="3" id="KW-1185">Reference proteome</keyword>
<name>A0A074ZBX5_OPIVI</name>
<feature type="region of interest" description="Disordered" evidence="1">
    <location>
        <begin position="51"/>
        <end position="90"/>
    </location>
</feature>
<dbReference type="RefSeq" id="XP_009171421.1">
    <property type="nucleotide sequence ID" value="XM_009173157.1"/>
</dbReference>